<evidence type="ECO:0000313" key="8">
    <source>
        <dbReference type="EMBL" id="ANC77948.1"/>
    </source>
</evidence>
<evidence type="ECO:0000313" key="9">
    <source>
        <dbReference type="Proteomes" id="UP000076623"/>
    </source>
</evidence>
<sequence>MERNKALEIVKKQLTEHRYIHTLGVEEASLVLAKKYGVDLKKAEIAAIFHDYAKFRPKEEMREIVRSERLSQDLLHYGNEVLHAPVGAYLVKKEVGITDEAILRAIYYHTTGNGAMTLLEKVIFLADYIEPNRNFPGVESVREMAENDLDQACLMAVRNTIAFLMKQNQKIYPLTFEAYNGLLQEIKLKKEKECTG</sequence>
<dbReference type="GO" id="GO:0008803">
    <property type="term" value="F:bis(5'-nucleosyl)-tetraphosphatase (symmetrical) activity"/>
    <property type="evidence" value="ECO:0007669"/>
    <property type="project" value="UniProtKB-EC"/>
</dbReference>
<evidence type="ECO:0000256" key="5">
    <source>
        <dbReference type="ARBA" id="ARBA00023004"/>
    </source>
</evidence>
<dbReference type="Proteomes" id="UP000076623">
    <property type="component" value="Chromosome"/>
</dbReference>
<proteinExistence type="predicted"/>
<dbReference type="InterPro" id="IPR005249">
    <property type="entry name" value="YqeK"/>
</dbReference>
<dbReference type="CDD" id="cd00077">
    <property type="entry name" value="HDc"/>
    <property type="match status" value="1"/>
</dbReference>
<accession>A0A160INL0</accession>
<dbReference type="PANTHER" id="PTHR35795">
    <property type="entry name" value="SLR1885 PROTEIN"/>
    <property type="match status" value="1"/>
</dbReference>
<dbReference type="PROSITE" id="PS51831">
    <property type="entry name" value="HD"/>
    <property type="match status" value="1"/>
</dbReference>
<keyword evidence="4 8" id="KW-0378">Hydrolase</keyword>
<dbReference type="InterPro" id="IPR003607">
    <property type="entry name" value="HD/PDEase_dom"/>
</dbReference>
<evidence type="ECO:0000256" key="1">
    <source>
        <dbReference type="ARBA" id="ARBA00012506"/>
    </source>
</evidence>
<dbReference type="InterPro" id="IPR051094">
    <property type="entry name" value="Diverse_Catalytic_Enzymes"/>
</dbReference>
<reference evidence="8 9" key="1">
    <citation type="submission" date="2016-04" db="EMBL/GenBank/DDBJ databases">
        <title>Complete genome sequence of Fictibacillus phosphorivorans G25-29, a strain toxic to nematodes.</title>
        <authorList>
            <person name="Zheng Z."/>
        </authorList>
    </citation>
    <scope>NUCLEOTIDE SEQUENCE [LARGE SCALE GENOMIC DNA]</scope>
    <source>
        <strain evidence="8 9">G25-29</strain>
    </source>
</reference>
<dbReference type="EMBL" id="CP015378">
    <property type="protein sequence ID" value="ANC77948.1"/>
    <property type="molecule type" value="Genomic_DNA"/>
</dbReference>
<protein>
    <recommendedName>
        <fullName evidence="1">bis(5'-nucleosyl)-tetraphosphatase (symmetrical)</fullName>
        <ecNumber evidence="1">3.6.1.41</ecNumber>
    </recommendedName>
</protein>
<gene>
    <name evidence="8" type="ORF">ABE65_014545</name>
</gene>
<dbReference type="GO" id="GO:0046872">
    <property type="term" value="F:metal ion binding"/>
    <property type="evidence" value="ECO:0007669"/>
    <property type="project" value="UniProtKB-KW"/>
</dbReference>
<dbReference type="STRING" id="1221500.ABE65_014545"/>
<evidence type="ECO:0000256" key="6">
    <source>
        <dbReference type="ARBA" id="ARBA00049417"/>
    </source>
</evidence>
<name>A0A160INL0_9BACL</name>
<dbReference type="InterPro" id="IPR006674">
    <property type="entry name" value="HD_domain"/>
</dbReference>
<evidence type="ECO:0000256" key="3">
    <source>
        <dbReference type="ARBA" id="ARBA00022741"/>
    </source>
</evidence>
<keyword evidence="9" id="KW-1185">Reference proteome</keyword>
<dbReference type="Gene3D" id="1.10.3210.10">
    <property type="entry name" value="Hypothetical protein af1432"/>
    <property type="match status" value="1"/>
</dbReference>
<keyword evidence="5" id="KW-0408">Iron</keyword>
<dbReference type="EC" id="3.6.1.41" evidence="1"/>
<dbReference type="SUPFAM" id="SSF109604">
    <property type="entry name" value="HD-domain/PDEase-like"/>
    <property type="match status" value="1"/>
</dbReference>
<evidence type="ECO:0000259" key="7">
    <source>
        <dbReference type="PROSITE" id="PS51831"/>
    </source>
</evidence>
<dbReference type="NCBIfam" id="TIGR00488">
    <property type="entry name" value="bis(5'-nucleosyl)-tetraphosphatase (symmetrical) YqeK"/>
    <property type="match status" value="1"/>
</dbReference>
<keyword evidence="2" id="KW-0479">Metal-binding</keyword>
<evidence type="ECO:0000256" key="4">
    <source>
        <dbReference type="ARBA" id="ARBA00022801"/>
    </source>
</evidence>
<dbReference type="Pfam" id="PF01966">
    <property type="entry name" value="HD"/>
    <property type="match status" value="1"/>
</dbReference>
<dbReference type="PANTHER" id="PTHR35795:SF1">
    <property type="entry name" value="BIS(5'-NUCLEOSYL)-TETRAPHOSPHATASE, SYMMETRICAL"/>
    <property type="match status" value="1"/>
</dbReference>
<dbReference type="AlphaFoldDB" id="A0A160INL0"/>
<dbReference type="SMART" id="SM00471">
    <property type="entry name" value="HDc"/>
    <property type="match status" value="1"/>
</dbReference>
<dbReference type="RefSeq" id="WP_066396345.1">
    <property type="nucleotide sequence ID" value="NZ_CP015378.1"/>
</dbReference>
<comment type="catalytic activity">
    <reaction evidence="6">
        <text>P(1),P(4)-bis(5'-adenosyl) tetraphosphate + H2O = 2 ADP + 2 H(+)</text>
        <dbReference type="Rhea" id="RHEA:24252"/>
        <dbReference type="ChEBI" id="CHEBI:15377"/>
        <dbReference type="ChEBI" id="CHEBI:15378"/>
        <dbReference type="ChEBI" id="CHEBI:58141"/>
        <dbReference type="ChEBI" id="CHEBI:456216"/>
        <dbReference type="EC" id="3.6.1.41"/>
    </reaction>
</comment>
<dbReference type="KEGG" id="fpn:ABE65_014545"/>
<evidence type="ECO:0000256" key="2">
    <source>
        <dbReference type="ARBA" id="ARBA00022723"/>
    </source>
</evidence>
<keyword evidence="3" id="KW-0547">Nucleotide-binding</keyword>
<feature type="domain" description="HD" evidence="7">
    <location>
        <begin position="18"/>
        <end position="132"/>
    </location>
</feature>
<dbReference type="GO" id="GO:0000166">
    <property type="term" value="F:nucleotide binding"/>
    <property type="evidence" value="ECO:0007669"/>
    <property type="project" value="UniProtKB-KW"/>
</dbReference>
<organism evidence="8 9">
    <name type="scientific">Fictibacillus phosphorivorans</name>
    <dbReference type="NCBI Taxonomy" id="1221500"/>
    <lineage>
        <taxon>Bacteria</taxon>
        <taxon>Bacillati</taxon>
        <taxon>Bacillota</taxon>
        <taxon>Bacilli</taxon>
        <taxon>Bacillales</taxon>
        <taxon>Fictibacillaceae</taxon>
        <taxon>Fictibacillus</taxon>
    </lineage>
</organism>